<keyword evidence="3" id="KW-0560">Oxidoreductase</keyword>
<dbReference type="PANTHER" id="PTHR43539">
    <property type="entry name" value="FLAVIN-BINDING MONOOXYGENASE-LIKE PROTEIN (AFU_ORTHOLOGUE AFUA_4G09220)"/>
    <property type="match status" value="1"/>
</dbReference>
<dbReference type="Gene3D" id="3.10.450.50">
    <property type="match status" value="1"/>
</dbReference>
<dbReference type="InterPro" id="IPR050982">
    <property type="entry name" value="Auxin_biosynth/cation_transpt"/>
</dbReference>
<dbReference type="AlphaFoldDB" id="A0A9P3LK72"/>
<dbReference type="Proteomes" id="UP000703269">
    <property type="component" value="Unassembled WGS sequence"/>
</dbReference>
<keyword evidence="2" id="KW-0274">FAD</keyword>
<comment type="caution">
    <text evidence="4">The sequence shown here is derived from an EMBL/GenBank/DDBJ whole genome shotgun (WGS) entry which is preliminary data.</text>
</comment>
<reference evidence="4 5" key="1">
    <citation type="submission" date="2021-08" db="EMBL/GenBank/DDBJ databases">
        <title>Draft Genome Sequence of Phanerochaete sordida strain YK-624.</title>
        <authorList>
            <person name="Mori T."/>
            <person name="Dohra H."/>
            <person name="Suzuki T."/>
            <person name="Kawagishi H."/>
            <person name="Hirai H."/>
        </authorList>
    </citation>
    <scope>NUCLEOTIDE SEQUENCE [LARGE SCALE GENOMIC DNA]</scope>
    <source>
        <strain evidence="4 5">YK-624</strain>
    </source>
</reference>
<dbReference type="PANTHER" id="PTHR43539:SF68">
    <property type="entry name" value="FLAVIN-BINDING MONOOXYGENASE-LIKE PROTEIN (AFU_ORTHOLOGUE AFUA_4G09220)"/>
    <property type="match status" value="1"/>
</dbReference>
<dbReference type="OrthoDB" id="74360at2759"/>
<dbReference type="GO" id="GO:0050660">
    <property type="term" value="F:flavin adenine dinucleotide binding"/>
    <property type="evidence" value="ECO:0007669"/>
    <property type="project" value="InterPro"/>
</dbReference>
<evidence type="ECO:0000256" key="3">
    <source>
        <dbReference type="ARBA" id="ARBA00023002"/>
    </source>
</evidence>
<evidence type="ECO:0000256" key="1">
    <source>
        <dbReference type="ARBA" id="ARBA00022630"/>
    </source>
</evidence>
<dbReference type="InterPro" id="IPR020946">
    <property type="entry name" value="Flavin_mOase-like"/>
</dbReference>
<accession>A0A9P3LK72</accession>
<evidence type="ECO:0000256" key="2">
    <source>
        <dbReference type="ARBA" id="ARBA00022827"/>
    </source>
</evidence>
<dbReference type="InterPro" id="IPR036188">
    <property type="entry name" value="FAD/NAD-bd_sf"/>
</dbReference>
<name>A0A9P3LK72_9APHY</name>
<evidence type="ECO:0000313" key="4">
    <source>
        <dbReference type="EMBL" id="GJE96957.1"/>
    </source>
</evidence>
<dbReference type="SUPFAM" id="SSF51905">
    <property type="entry name" value="FAD/NAD(P)-binding domain"/>
    <property type="match status" value="2"/>
</dbReference>
<dbReference type="GO" id="GO:0050661">
    <property type="term" value="F:NADP binding"/>
    <property type="evidence" value="ECO:0007669"/>
    <property type="project" value="InterPro"/>
</dbReference>
<keyword evidence="1" id="KW-0285">Flavoprotein</keyword>
<organism evidence="4 5">
    <name type="scientific">Phanerochaete sordida</name>
    <dbReference type="NCBI Taxonomy" id="48140"/>
    <lineage>
        <taxon>Eukaryota</taxon>
        <taxon>Fungi</taxon>
        <taxon>Dikarya</taxon>
        <taxon>Basidiomycota</taxon>
        <taxon>Agaricomycotina</taxon>
        <taxon>Agaricomycetes</taxon>
        <taxon>Polyporales</taxon>
        <taxon>Phanerochaetaceae</taxon>
        <taxon>Phanerochaete</taxon>
    </lineage>
</organism>
<dbReference type="PRINTS" id="PR00420">
    <property type="entry name" value="RNGMNOXGNASE"/>
</dbReference>
<dbReference type="InterPro" id="IPR032710">
    <property type="entry name" value="NTF2-like_dom_sf"/>
</dbReference>
<keyword evidence="5" id="KW-1185">Reference proteome</keyword>
<proteinExistence type="predicted"/>
<dbReference type="EMBL" id="BPQB01000066">
    <property type="protein sequence ID" value="GJE96957.1"/>
    <property type="molecule type" value="Genomic_DNA"/>
</dbReference>
<dbReference type="Pfam" id="PF00743">
    <property type="entry name" value="FMO-like"/>
    <property type="match status" value="1"/>
</dbReference>
<gene>
    <name evidence="4" type="ORF">PsYK624_131670</name>
</gene>
<protein>
    <submittedName>
        <fullName evidence="4">NAD(P)/FAD-dependent oxidoreductase</fullName>
    </submittedName>
</protein>
<dbReference type="Gene3D" id="3.50.50.60">
    <property type="entry name" value="FAD/NAD(P)-binding domain"/>
    <property type="match status" value="1"/>
</dbReference>
<sequence length="604" mass="66849">MPLVHDTDAVAEAWLSTFARAVEGADAQGVAGTFLAGGWLRDVLTFSWDTRSLRGRDAIARYLAADDRLSNTRLTNIVLETDPLFAPQLSLSPSGEQVGVEAGFTYETRHCVGRGYAHLRRDADGAWRAVTVGMLVLDLKAHPEPQNVAADWEASGKTWAELERERKAKVETNPQVLIVGAGQCGLMTAARFRQMDIPALVIDKNERVGDGWRKRYKSLSLHTPHFYSPMLYQPFPSHWPVYAPRDKVADWFETYAVNQHLSVWKKSTFADRPRYDEAEGAWRVVVDHAGKLVELRPKHIVLATGTLGAPRMPDLPGRSNFQGVVMHAADFIEPAPFVGKRVVAVGAGNSSIDVCQDLATGGAASVTMVQRSQTVVVSRSSVREDLSRFWRPGEPVEVGDFKYSALPLGYFKEVNQSMTDTLWARETVLHEKLRKGGLKLHQGPENEGQFLMYFSRSGGYWLDKGGADLIADGRIKIKQGASPVSFTSNGLIFSDGSELAADAVIFATGYELIRSVNKRTFGEDIIDRTSEVWGFDEECEIQGCFRPTGHPGLWYAVGDFFNCRFMSKQLAILIKAAELGLYDVDKVQRGVFIKDPDGNTASKK</sequence>
<dbReference type="SUPFAM" id="SSF54427">
    <property type="entry name" value="NTF2-like"/>
    <property type="match status" value="1"/>
</dbReference>
<dbReference type="GO" id="GO:0004499">
    <property type="term" value="F:N,N-dimethylaniline monooxygenase activity"/>
    <property type="evidence" value="ECO:0007669"/>
    <property type="project" value="InterPro"/>
</dbReference>
<evidence type="ECO:0000313" key="5">
    <source>
        <dbReference type="Proteomes" id="UP000703269"/>
    </source>
</evidence>